<dbReference type="WBParaSite" id="ES5_v2.g29279.t1">
    <property type="protein sequence ID" value="ES5_v2.g29279.t1"/>
    <property type="gene ID" value="ES5_v2.g29279"/>
</dbReference>
<name>A0AC34GI23_9BILA</name>
<evidence type="ECO:0000313" key="2">
    <source>
        <dbReference type="WBParaSite" id="ES5_v2.g29279.t1"/>
    </source>
</evidence>
<proteinExistence type="predicted"/>
<organism evidence="1 2">
    <name type="scientific">Panagrolaimus sp. ES5</name>
    <dbReference type="NCBI Taxonomy" id="591445"/>
    <lineage>
        <taxon>Eukaryota</taxon>
        <taxon>Metazoa</taxon>
        <taxon>Ecdysozoa</taxon>
        <taxon>Nematoda</taxon>
        <taxon>Chromadorea</taxon>
        <taxon>Rhabditida</taxon>
        <taxon>Tylenchina</taxon>
        <taxon>Panagrolaimomorpha</taxon>
        <taxon>Panagrolaimoidea</taxon>
        <taxon>Panagrolaimidae</taxon>
        <taxon>Panagrolaimus</taxon>
    </lineage>
</organism>
<evidence type="ECO:0000313" key="1">
    <source>
        <dbReference type="Proteomes" id="UP000887579"/>
    </source>
</evidence>
<reference evidence="2" key="1">
    <citation type="submission" date="2022-11" db="UniProtKB">
        <authorList>
            <consortium name="WormBaseParasite"/>
        </authorList>
    </citation>
    <scope>IDENTIFICATION</scope>
</reference>
<protein>
    <submittedName>
        <fullName evidence="2">Uncharacterized protein</fullName>
    </submittedName>
</protein>
<dbReference type="Proteomes" id="UP000887579">
    <property type="component" value="Unplaced"/>
</dbReference>
<sequence>MWKNEGCPDWLSTRPERDVKSYQRKPLPSYNPNKIDLGNDALNRLWSQSSDNLSACRDPKRNFVPKLDEVVSDALDHADPEQGVEDEYSCYNNEIWQWKFSRLLLTEGENFLAIQSTPAARKPCPEFSDVLKKGVFSIALNHKNEGMRERGKNISQKSE</sequence>
<accession>A0AC34GI23</accession>